<keyword evidence="1" id="KW-0732">Signal</keyword>
<dbReference type="WBParaSite" id="DME_0000118901-mRNA-1">
    <property type="protein sequence ID" value="DME_0000118901-mRNA-1"/>
    <property type="gene ID" value="DME_0000118901"/>
</dbReference>
<feature type="chain" id="PRO_5041039478" evidence="1">
    <location>
        <begin position="19"/>
        <end position="140"/>
    </location>
</feature>
<sequence>MFALYIIVLFLLKSHTEAWVCGSNARLLFFCYNPFNGFCMKCVCDNGYTLIADLCTNRNDPYYRMQKDLELERFRIRIELMGKENPNITIVPHIICPSNMVLVEHICPPSENWGPNCHLICKCRDGLRKIGDNCVIERKK</sequence>
<dbReference type="Proteomes" id="UP000274756">
    <property type="component" value="Unassembled WGS sequence"/>
</dbReference>
<evidence type="ECO:0000313" key="5">
    <source>
        <dbReference type="WBParaSite" id="DME_0000118901-mRNA-1"/>
    </source>
</evidence>
<dbReference type="EMBL" id="UYYG01001152">
    <property type="protein sequence ID" value="VDN55576.1"/>
    <property type="molecule type" value="Genomic_DNA"/>
</dbReference>
<accession>A0A0N4U392</accession>
<evidence type="ECO:0000313" key="3">
    <source>
        <dbReference type="Proteomes" id="UP000038040"/>
    </source>
</evidence>
<protein>
    <submittedName>
        <fullName evidence="5">Secreted protein</fullName>
    </submittedName>
</protein>
<dbReference type="Proteomes" id="UP000038040">
    <property type="component" value="Unplaced"/>
</dbReference>
<evidence type="ECO:0000256" key="1">
    <source>
        <dbReference type="SAM" id="SignalP"/>
    </source>
</evidence>
<organism evidence="3 5">
    <name type="scientific">Dracunculus medinensis</name>
    <name type="common">Guinea worm</name>
    <dbReference type="NCBI Taxonomy" id="318479"/>
    <lineage>
        <taxon>Eukaryota</taxon>
        <taxon>Metazoa</taxon>
        <taxon>Ecdysozoa</taxon>
        <taxon>Nematoda</taxon>
        <taxon>Chromadorea</taxon>
        <taxon>Rhabditida</taxon>
        <taxon>Spirurina</taxon>
        <taxon>Dracunculoidea</taxon>
        <taxon>Dracunculidae</taxon>
        <taxon>Dracunculus</taxon>
    </lineage>
</organism>
<gene>
    <name evidence="2" type="ORF">DME_LOCUS5549</name>
</gene>
<evidence type="ECO:0000313" key="2">
    <source>
        <dbReference type="EMBL" id="VDN55576.1"/>
    </source>
</evidence>
<feature type="signal peptide" evidence="1">
    <location>
        <begin position="1"/>
        <end position="18"/>
    </location>
</feature>
<reference evidence="5" key="1">
    <citation type="submission" date="2017-02" db="UniProtKB">
        <authorList>
            <consortium name="WormBaseParasite"/>
        </authorList>
    </citation>
    <scope>IDENTIFICATION</scope>
</reference>
<name>A0A0N4U392_DRAME</name>
<keyword evidence="4" id="KW-1185">Reference proteome</keyword>
<reference evidence="2 4" key="2">
    <citation type="submission" date="2018-11" db="EMBL/GenBank/DDBJ databases">
        <authorList>
            <consortium name="Pathogen Informatics"/>
        </authorList>
    </citation>
    <scope>NUCLEOTIDE SEQUENCE [LARGE SCALE GENOMIC DNA]</scope>
</reference>
<dbReference type="AlphaFoldDB" id="A0A0N4U392"/>
<evidence type="ECO:0000313" key="4">
    <source>
        <dbReference type="Proteomes" id="UP000274756"/>
    </source>
</evidence>
<proteinExistence type="predicted"/>